<evidence type="ECO:0000259" key="1">
    <source>
        <dbReference type="Pfam" id="PF00485"/>
    </source>
</evidence>
<dbReference type="InterPro" id="IPR027417">
    <property type="entry name" value="P-loop_NTPase"/>
</dbReference>
<dbReference type="GO" id="GO:0005524">
    <property type="term" value="F:ATP binding"/>
    <property type="evidence" value="ECO:0007669"/>
    <property type="project" value="InterPro"/>
</dbReference>
<comment type="caution">
    <text evidence="2">The sequence shown here is derived from an EMBL/GenBank/DDBJ whole genome shotgun (WGS) entry which is preliminary data.</text>
</comment>
<dbReference type="Gene3D" id="3.40.50.300">
    <property type="entry name" value="P-loop containing nucleotide triphosphate hydrolases"/>
    <property type="match status" value="1"/>
</dbReference>
<dbReference type="Pfam" id="PF00485">
    <property type="entry name" value="PRK"/>
    <property type="match status" value="1"/>
</dbReference>
<dbReference type="VEuPathDB" id="MicrosporidiaDB:HERIO_1345"/>
<dbReference type="InterPro" id="IPR006083">
    <property type="entry name" value="PRK/URK"/>
</dbReference>
<protein>
    <submittedName>
        <fullName evidence="2">URK</fullName>
    </submittedName>
</protein>
<dbReference type="GO" id="GO:0016301">
    <property type="term" value="F:kinase activity"/>
    <property type="evidence" value="ECO:0007669"/>
    <property type="project" value="InterPro"/>
</dbReference>
<name>A0A1X0QH30_9MICR</name>
<reference evidence="2 3" key="1">
    <citation type="journal article" date="2017" name="Environ. Microbiol.">
        <title>Decay of the glycolytic pathway and adaptation to intranuclear parasitism within Enterocytozoonidae microsporidia.</title>
        <authorList>
            <person name="Wiredu Boakye D."/>
            <person name="Jaroenlak P."/>
            <person name="Prachumwat A."/>
            <person name="Williams T.A."/>
            <person name="Bateman K.S."/>
            <person name="Itsathitphaisarn O."/>
            <person name="Sritunyalucksana K."/>
            <person name="Paszkiewicz K.H."/>
            <person name="Moore K.A."/>
            <person name="Stentiford G.D."/>
            <person name="Williams B.A."/>
        </authorList>
    </citation>
    <scope>NUCLEOTIDE SEQUENCE [LARGE SCALE GENOMIC DNA]</scope>
    <source>
        <strain evidence="3">canceri</strain>
    </source>
</reference>
<organism evidence="2 3">
    <name type="scientific">Hepatospora eriocheir</name>
    <dbReference type="NCBI Taxonomy" id="1081669"/>
    <lineage>
        <taxon>Eukaryota</taxon>
        <taxon>Fungi</taxon>
        <taxon>Fungi incertae sedis</taxon>
        <taxon>Microsporidia</taxon>
        <taxon>Hepatosporidae</taxon>
        <taxon>Hepatospora</taxon>
    </lineage>
</organism>
<dbReference type="VEuPathDB" id="MicrosporidiaDB:A0H76_1426"/>
<accession>A0A1X0QH30</accession>
<dbReference type="AlphaFoldDB" id="A0A1X0QH30"/>
<gene>
    <name evidence="2" type="primary">URK</name>
    <name evidence="2" type="ORF">A0H76_1426</name>
</gene>
<evidence type="ECO:0000313" key="3">
    <source>
        <dbReference type="Proteomes" id="UP000192501"/>
    </source>
</evidence>
<dbReference type="PANTHER" id="PTHR10285">
    <property type="entry name" value="URIDINE KINASE"/>
    <property type="match status" value="1"/>
</dbReference>
<proteinExistence type="predicted"/>
<dbReference type="EMBL" id="LTAI01000303">
    <property type="protein sequence ID" value="ORD99089.1"/>
    <property type="molecule type" value="Genomic_DNA"/>
</dbReference>
<dbReference type="SUPFAM" id="SSF52540">
    <property type="entry name" value="P-loop containing nucleoside triphosphate hydrolases"/>
    <property type="match status" value="1"/>
</dbReference>
<feature type="domain" description="Phosphoribulokinase/uridine kinase" evidence="1">
    <location>
        <begin position="9"/>
        <end position="119"/>
    </location>
</feature>
<evidence type="ECO:0000313" key="2">
    <source>
        <dbReference type="EMBL" id="ORD99089.1"/>
    </source>
</evidence>
<dbReference type="VEuPathDB" id="MicrosporidiaDB:HERIO_1346"/>
<sequence length="244" mass="29012">MEKIQVYLVQGPSCSGKTTLSKYLYNKLISIDIPTVLLSTDMYYKTFKDKLTYDKIIGYDFDNPAALNWDALSDTFKAYGTRQREIPISSYSFQTKKQEIFKIDNIYPKVIILEGIYSFNLFSKKFFNIKEFSCYKATNQTIKNEFIDNPFNLEKYFNVIRIMLKFDKEQIKDLRFERDLKEKRMTCLENAKEFVETKFETMIWPATKRWIYHSNFTYDLLIKDGSFNKDACEIVCNGILRKQD</sequence>
<dbReference type="Proteomes" id="UP000192501">
    <property type="component" value="Unassembled WGS sequence"/>
</dbReference>